<dbReference type="OrthoDB" id="7930524at2"/>
<evidence type="ECO:0000256" key="4">
    <source>
        <dbReference type="ARBA" id="ARBA00022989"/>
    </source>
</evidence>
<comment type="caution">
    <text evidence="8">The sequence shown here is derived from an EMBL/GenBank/DDBJ whole genome shotgun (WGS) entry which is preliminary data.</text>
</comment>
<keyword evidence="5 6" id="KW-0472">Membrane</keyword>
<dbReference type="AlphaFoldDB" id="A0A2S6NB24"/>
<keyword evidence="4 6" id="KW-1133">Transmembrane helix</keyword>
<dbReference type="GO" id="GO:0005886">
    <property type="term" value="C:plasma membrane"/>
    <property type="evidence" value="ECO:0007669"/>
    <property type="project" value="UniProtKB-SubCell"/>
</dbReference>
<feature type="transmembrane region" description="Helical" evidence="6">
    <location>
        <begin position="53"/>
        <end position="77"/>
    </location>
</feature>
<sequence>MTITVSPRQTRPPVFLPRAPTVPIGVLALAGFASGAGMRLLDPLLPMVADSLHVTVAGTSALVAGFMLSYGLGQVVLGPLGDRLGKLRVVAVAVTLYGLFVAACGGASGMMALVALRATSGLFAGAIIPLIMAHLGDAVPYADRQATLGRFMTGMVMAQMLTGPIAGIVGSHGGWRMAFVVLGVFAVGVGATLTARLGRALWRATADLGRGAVPGPIAYLRLLRRPVGQWLLLSAFLDGLCLFGGAFPYVGAFMIDEFHLSATAAGLIVAGFGVGSFVYTRFARPLVRRFGEGNLLLLGGLGVSAGLIGLALTPGWAVAAALQALMGLTFYMFHGVLQARATEVLPKARGAAVSAFALALFLGQAVGALAFGGLLAAHGYRFGFMTAALAMIAVTIFCRWGLGALARRGRIAR</sequence>
<dbReference type="PANTHER" id="PTHR43124">
    <property type="entry name" value="PURINE EFFLUX PUMP PBUE"/>
    <property type="match status" value="1"/>
</dbReference>
<evidence type="ECO:0000256" key="2">
    <source>
        <dbReference type="ARBA" id="ARBA00022475"/>
    </source>
</evidence>
<comment type="subcellular location">
    <subcellularLocation>
        <location evidence="1">Cell membrane</location>
        <topology evidence="1">Multi-pass membrane protein</topology>
    </subcellularLocation>
</comment>
<dbReference type="InterPro" id="IPR036259">
    <property type="entry name" value="MFS_trans_sf"/>
</dbReference>
<name>A0A2S6NB24_RHOGL</name>
<feature type="transmembrane region" description="Helical" evidence="6">
    <location>
        <begin position="175"/>
        <end position="195"/>
    </location>
</feature>
<evidence type="ECO:0000256" key="6">
    <source>
        <dbReference type="SAM" id="Phobius"/>
    </source>
</evidence>
<evidence type="ECO:0000256" key="5">
    <source>
        <dbReference type="ARBA" id="ARBA00023136"/>
    </source>
</evidence>
<dbReference type="Proteomes" id="UP000239724">
    <property type="component" value="Unassembled WGS sequence"/>
</dbReference>
<evidence type="ECO:0000256" key="3">
    <source>
        <dbReference type="ARBA" id="ARBA00022692"/>
    </source>
</evidence>
<feature type="transmembrane region" description="Helical" evidence="6">
    <location>
        <begin position="122"/>
        <end position="139"/>
    </location>
</feature>
<evidence type="ECO:0000256" key="1">
    <source>
        <dbReference type="ARBA" id="ARBA00004651"/>
    </source>
</evidence>
<keyword evidence="9" id="KW-1185">Reference proteome</keyword>
<feature type="transmembrane region" description="Helical" evidence="6">
    <location>
        <begin position="262"/>
        <end position="282"/>
    </location>
</feature>
<dbReference type="Gene3D" id="1.20.1250.20">
    <property type="entry name" value="MFS general substrate transporter like domains"/>
    <property type="match status" value="1"/>
</dbReference>
<accession>A0A2S6NB24</accession>
<dbReference type="InterPro" id="IPR050189">
    <property type="entry name" value="MFS_Efflux_Transporters"/>
</dbReference>
<dbReference type="CDD" id="cd17324">
    <property type="entry name" value="MFS_NepI_like"/>
    <property type="match status" value="1"/>
</dbReference>
<feature type="transmembrane region" description="Helical" evidence="6">
    <location>
        <begin position="382"/>
        <end position="402"/>
    </location>
</feature>
<feature type="transmembrane region" description="Helical" evidence="6">
    <location>
        <begin position="151"/>
        <end position="169"/>
    </location>
</feature>
<dbReference type="RefSeq" id="WP_104519913.1">
    <property type="nucleotide sequence ID" value="NZ_NHRY01000182.1"/>
</dbReference>
<feature type="transmembrane region" description="Helical" evidence="6">
    <location>
        <begin position="89"/>
        <end position="116"/>
    </location>
</feature>
<dbReference type="GO" id="GO:0022857">
    <property type="term" value="F:transmembrane transporter activity"/>
    <property type="evidence" value="ECO:0007669"/>
    <property type="project" value="InterPro"/>
</dbReference>
<feature type="transmembrane region" description="Helical" evidence="6">
    <location>
        <begin position="21"/>
        <end position="41"/>
    </location>
</feature>
<feature type="domain" description="Major facilitator superfamily (MFS) profile" evidence="7">
    <location>
        <begin position="23"/>
        <end position="406"/>
    </location>
</feature>
<evidence type="ECO:0000259" key="7">
    <source>
        <dbReference type="PROSITE" id="PS50850"/>
    </source>
</evidence>
<reference evidence="8 9" key="1">
    <citation type="journal article" date="2018" name="Arch. Microbiol.">
        <title>New insights into the metabolic potential of the phototrophic purple bacterium Rhodopila globiformis DSM 161(T) from its draft genome sequence and evidence for a vanadium-dependent nitrogenase.</title>
        <authorList>
            <person name="Imhoff J.F."/>
            <person name="Rahn T."/>
            <person name="Kunzel S."/>
            <person name="Neulinger S.C."/>
        </authorList>
    </citation>
    <scope>NUCLEOTIDE SEQUENCE [LARGE SCALE GENOMIC DNA]</scope>
    <source>
        <strain evidence="8 9">DSM 161</strain>
    </source>
</reference>
<evidence type="ECO:0000313" key="9">
    <source>
        <dbReference type="Proteomes" id="UP000239724"/>
    </source>
</evidence>
<proteinExistence type="predicted"/>
<evidence type="ECO:0000313" key="8">
    <source>
        <dbReference type="EMBL" id="PPQ31809.1"/>
    </source>
</evidence>
<protein>
    <recommendedName>
        <fullName evidence="7">Major facilitator superfamily (MFS) profile domain-containing protein</fullName>
    </recommendedName>
</protein>
<feature type="transmembrane region" description="Helical" evidence="6">
    <location>
        <begin position="351"/>
        <end position="376"/>
    </location>
</feature>
<feature type="transmembrane region" description="Helical" evidence="6">
    <location>
        <begin position="294"/>
        <end position="312"/>
    </location>
</feature>
<dbReference type="PANTHER" id="PTHR43124:SF3">
    <property type="entry name" value="CHLORAMPHENICOL EFFLUX PUMP RV0191"/>
    <property type="match status" value="1"/>
</dbReference>
<feature type="transmembrane region" description="Helical" evidence="6">
    <location>
        <begin position="318"/>
        <end position="339"/>
    </location>
</feature>
<dbReference type="InterPro" id="IPR020846">
    <property type="entry name" value="MFS_dom"/>
</dbReference>
<gene>
    <name evidence="8" type="ORF">CCS01_16455</name>
</gene>
<dbReference type="InterPro" id="IPR011701">
    <property type="entry name" value="MFS"/>
</dbReference>
<feature type="transmembrane region" description="Helical" evidence="6">
    <location>
        <begin position="230"/>
        <end position="250"/>
    </location>
</feature>
<organism evidence="8 9">
    <name type="scientific">Rhodopila globiformis</name>
    <name type="common">Rhodopseudomonas globiformis</name>
    <dbReference type="NCBI Taxonomy" id="1071"/>
    <lineage>
        <taxon>Bacteria</taxon>
        <taxon>Pseudomonadati</taxon>
        <taxon>Pseudomonadota</taxon>
        <taxon>Alphaproteobacteria</taxon>
        <taxon>Acetobacterales</taxon>
        <taxon>Acetobacteraceae</taxon>
        <taxon>Rhodopila</taxon>
    </lineage>
</organism>
<keyword evidence="3 6" id="KW-0812">Transmembrane</keyword>
<dbReference type="Pfam" id="PF07690">
    <property type="entry name" value="MFS_1"/>
    <property type="match status" value="1"/>
</dbReference>
<keyword evidence="2" id="KW-1003">Cell membrane</keyword>
<dbReference type="PROSITE" id="PS50850">
    <property type="entry name" value="MFS"/>
    <property type="match status" value="1"/>
</dbReference>
<dbReference type="EMBL" id="NHRY01000182">
    <property type="protein sequence ID" value="PPQ31809.1"/>
    <property type="molecule type" value="Genomic_DNA"/>
</dbReference>
<dbReference type="SUPFAM" id="SSF103473">
    <property type="entry name" value="MFS general substrate transporter"/>
    <property type="match status" value="1"/>
</dbReference>